<dbReference type="GO" id="GO:0008270">
    <property type="term" value="F:zinc ion binding"/>
    <property type="evidence" value="ECO:0007669"/>
    <property type="project" value="UniProtKB-KW"/>
</dbReference>
<dbReference type="PANTHER" id="PTHR38133:SF1">
    <property type="entry name" value="SLR1429 PROTEIN"/>
    <property type="match status" value="1"/>
</dbReference>
<sequence length="288" mass="31599">MSGRWGWDDWGHPRSRPVKAEGGIRSQSKRGAFGESWWAKRWIQVLEGFDIGARLARGRSYARKGQVLSITIENGKVTAKVQGSRPKPYNVTIEVKTLSKSDWAKVLDALGRQALFAAKLLAGEMPQEIEEVFTEVGLSLFPAKLGDLKTDCSCPDWSNPCKHIAAVYYLLSEEFDRDPFLIFTLRGLGREALTSRLGSAPPAPVTAPRPVEPLNARVEIFWGESGVQIEDSLGAVEIPREPAALARRLGGFPFWRGETPFLDALSPIYASASPRGLDVLLGPAAQAE</sequence>
<evidence type="ECO:0000256" key="1">
    <source>
        <dbReference type="PROSITE-ProRule" id="PRU00325"/>
    </source>
</evidence>
<dbReference type="OrthoDB" id="188274at2"/>
<keyword evidence="4" id="KW-1185">Reference proteome</keyword>
<feature type="domain" description="SWIM-type" evidence="2">
    <location>
        <begin position="141"/>
        <end position="172"/>
    </location>
</feature>
<proteinExistence type="predicted"/>
<protein>
    <submittedName>
        <fullName evidence="3">SWIM zinc finger protein</fullName>
    </submittedName>
</protein>
<gene>
    <name evidence="3" type="ORF">BSF38_01303</name>
</gene>
<reference evidence="4" key="1">
    <citation type="submission" date="2016-12" db="EMBL/GenBank/DDBJ databases">
        <title>Comparative genomics of four Isosphaeraceae planctomycetes: a common pool of plasmids and glycoside hydrolase genes.</title>
        <authorList>
            <person name="Ivanova A."/>
        </authorList>
    </citation>
    <scope>NUCLEOTIDE SEQUENCE [LARGE SCALE GENOMIC DNA]</scope>
    <source>
        <strain evidence="4">PX4</strain>
    </source>
</reference>
<accession>A0A1U7CLM3</accession>
<keyword evidence="1" id="KW-0479">Metal-binding</keyword>
<organism evidence="3 4">
    <name type="scientific">Paludisphaera borealis</name>
    <dbReference type="NCBI Taxonomy" id="1387353"/>
    <lineage>
        <taxon>Bacteria</taxon>
        <taxon>Pseudomonadati</taxon>
        <taxon>Planctomycetota</taxon>
        <taxon>Planctomycetia</taxon>
        <taxon>Isosphaerales</taxon>
        <taxon>Isosphaeraceae</taxon>
        <taxon>Paludisphaera</taxon>
    </lineage>
</organism>
<dbReference type="EMBL" id="CP019082">
    <property type="protein sequence ID" value="APW59844.1"/>
    <property type="molecule type" value="Genomic_DNA"/>
</dbReference>
<dbReference type="PROSITE" id="PS50966">
    <property type="entry name" value="ZF_SWIM"/>
    <property type="match status" value="1"/>
</dbReference>
<evidence type="ECO:0000313" key="3">
    <source>
        <dbReference type="EMBL" id="APW59844.1"/>
    </source>
</evidence>
<dbReference type="Proteomes" id="UP000186309">
    <property type="component" value="Chromosome"/>
</dbReference>
<evidence type="ECO:0000259" key="2">
    <source>
        <dbReference type="PROSITE" id="PS50966"/>
    </source>
</evidence>
<dbReference type="Pfam" id="PF04434">
    <property type="entry name" value="SWIM"/>
    <property type="match status" value="1"/>
</dbReference>
<evidence type="ECO:0000313" key="4">
    <source>
        <dbReference type="Proteomes" id="UP000186309"/>
    </source>
</evidence>
<dbReference type="STRING" id="1387353.BSF38_01303"/>
<name>A0A1U7CLM3_9BACT</name>
<dbReference type="RefSeq" id="WP_076344072.1">
    <property type="nucleotide sequence ID" value="NZ_CP019082.1"/>
</dbReference>
<dbReference type="PANTHER" id="PTHR38133">
    <property type="entry name" value="SLR1429 PROTEIN"/>
    <property type="match status" value="1"/>
</dbReference>
<dbReference type="KEGG" id="pbor:BSF38_01303"/>
<dbReference type="AlphaFoldDB" id="A0A1U7CLM3"/>
<keyword evidence="1" id="KW-0863">Zinc-finger</keyword>
<dbReference type="InterPro" id="IPR007527">
    <property type="entry name" value="Znf_SWIM"/>
</dbReference>
<keyword evidence="1" id="KW-0862">Zinc</keyword>